<dbReference type="KEGG" id="kpul:GXN76_00060"/>
<evidence type="ECO:0008006" key="4">
    <source>
        <dbReference type="Google" id="ProtNLM"/>
    </source>
</evidence>
<dbReference type="RefSeq" id="WP_173218938.1">
    <property type="nucleotide sequence ID" value="NZ_CP048104.1"/>
</dbReference>
<accession>A0A7D4C3Y3</accession>
<dbReference type="EMBL" id="CP048104">
    <property type="protein sequence ID" value="QKG83016.1"/>
    <property type="molecule type" value="Genomic_DNA"/>
</dbReference>
<dbReference type="AlphaFoldDB" id="A0A7D4C3Y3"/>
<organism evidence="2 3">
    <name type="scientific">Kroppenstedtia pulmonis</name>
    <dbReference type="NCBI Taxonomy" id="1380685"/>
    <lineage>
        <taxon>Bacteria</taxon>
        <taxon>Bacillati</taxon>
        <taxon>Bacillota</taxon>
        <taxon>Bacilli</taxon>
        <taxon>Bacillales</taxon>
        <taxon>Thermoactinomycetaceae</taxon>
        <taxon>Kroppenstedtia</taxon>
    </lineage>
</organism>
<keyword evidence="1" id="KW-1133">Transmembrane helix</keyword>
<feature type="transmembrane region" description="Helical" evidence="1">
    <location>
        <begin position="168"/>
        <end position="188"/>
    </location>
</feature>
<sequence>MIRTLIQYQLRRSIPSFAGSFILTFFTASLASLILIQEWMEHIPSTIPIPMDILLLVLLPYFCGVYGGREYWSFTTTRRDPFSHQLSYIRTLPISVEQFISARFAILFVSVPILWTLFFGWNYMVLLIAGVHVPLFDYLSLSFIWLGYTIALGGGFPFLEWSTSGKTFFWTPGLLLFLIVLITFYLNISLKFNLFRWTWSLAQEVGPLAALISLLLGSLSLYGWYRLTLRRVKKRDLSLI</sequence>
<feature type="transmembrane region" description="Helical" evidence="1">
    <location>
        <begin position="208"/>
        <end position="225"/>
    </location>
</feature>
<evidence type="ECO:0000313" key="2">
    <source>
        <dbReference type="EMBL" id="QKG83016.1"/>
    </source>
</evidence>
<gene>
    <name evidence="2" type="ORF">GXN76_00060</name>
</gene>
<reference evidence="2 3" key="1">
    <citation type="submission" date="2020-01" db="EMBL/GenBank/DDBJ databases">
        <authorList>
            <person name="Gulvik C.A."/>
            <person name="Batra D.G."/>
        </authorList>
    </citation>
    <scope>NUCLEOTIDE SEQUENCE [LARGE SCALE GENOMIC DNA]</scope>
    <source>
        <strain evidence="2 3">W9323</strain>
    </source>
</reference>
<feature type="transmembrane region" description="Helical" evidence="1">
    <location>
        <begin position="135"/>
        <end position="156"/>
    </location>
</feature>
<evidence type="ECO:0000313" key="3">
    <source>
        <dbReference type="Proteomes" id="UP000503088"/>
    </source>
</evidence>
<evidence type="ECO:0000256" key="1">
    <source>
        <dbReference type="SAM" id="Phobius"/>
    </source>
</evidence>
<name>A0A7D4C3Y3_9BACL</name>
<feature type="transmembrane region" description="Helical" evidence="1">
    <location>
        <begin position="47"/>
        <end position="68"/>
    </location>
</feature>
<proteinExistence type="predicted"/>
<dbReference type="Proteomes" id="UP000503088">
    <property type="component" value="Chromosome"/>
</dbReference>
<feature type="transmembrane region" description="Helical" evidence="1">
    <location>
        <begin position="12"/>
        <end position="35"/>
    </location>
</feature>
<keyword evidence="1" id="KW-0812">Transmembrane</keyword>
<feature type="transmembrane region" description="Helical" evidence="1">
    <location>
        <begin position="104"/>
        <end position="129"/>
    </location>
</feature>
<keyword evidence="1" id="KW-0472">Membrane</keyword>
<keyword evidence="3" id="KW-1185">Reference proteome</keyword>
<protein>
    <recommendedName>
        <fullName evidence="4">ABC-2 transporter permease</fullName>
    </recommendedName>
</protein>